<dbReference type="NCBIfam" id="NF009150">
    <property type="entry name" value="PRK12497.1-3"/>
    <property type="match status" value="1"/>
</dbReference>
<accession>A0A6M0JWT5</accession>
<evidence type="ECO:0000256" key="1">
    <source>
        <dbReference type="ARBA" id="ARBA00006738"/>
    </source>
</evidence>
<dbReference type="InterPro" id="IPR011856">
    <property type="entry name" value="tRNA_endonuc-like_dom_sf"/>
</dbReference>
<dbReference type="SUPFAM" id="SSF52980">
    <property type="entry name" value="Restriction endonuclease-like"/>
    <property type="match status" value="1"/>
</dbReference>
<reference evidence="3 4" key="1">
    <citation type="submission" date="2020-02" db="EMBL/GenBank/DDBJ databases">
        <title>Genome sequences of Thiorhodococcus mannitoliphagus and Thiorhodococcus minor, purple sulfur photosynthetic bacteria in the gammaproteobacterial family, Chromatiaceae.</title>
        <authorList>
            <person name="Aviles F.A."/>
            <person name="Meyer T.E."/>
            <person name="Kyndt J.A."/>
        </authorList>
    </citation>
    <scope>NUCLEOTIDE SEQUENCE [LARGE SCALE GENOMIC DNA]</scope>
    <source>
        <strain evidence="3 4">DSM 11518</strain>
    </source>
</reference>
<dbReference type="GO" id="GO:0003676">
    <property type="term" value="F:nucleic acid binding"/>
    <property type="evidence" value="ECO:0007669"/>
    <property type="project" value="InterPro"/>
</dbReference>
<protein>
    <recommendedName>
        <fullName evidence="2">UPF0102 protein G3446_08850</fullName>
    </recommendedName>
</protein>
<dbReference type="RefSeq" id="WP_164452469.1">
    <property type="nucleotide sequence ID" value="NZ_JAAIJQ010000020.1"/>
</dbReference>
<evidence type="ECO:0000256" key="2">
    <source>
        <dbReference type="HAMAP-Rule" id="MF_00048"/>
    </source>
</evidence>
<comment type="caution">
    <text evidence="3">The sequence shown here is derived from an EMBL/GenBank/DDBJ whole genome shotgun (WGS) entry which is preliminary data.</text>
</comment>
<dbReference type="Gene3D" id="3.40.1350.10">
    <property type="match status" value="1"/>
</dbReference>
<dbReference type="AlphaFoldDB" id="A0A6M0JWT5"/>
<gene>
    <name evidence="3" type="ORF">G3446_08850</name>
</gene>
<dbReference type="InterPro" id="IPR011335">
    <property type="entry name" value="Restrct_endonuc-II-like"/>
</dbReference>
<dbReference type="HAMAP" id="MF_00048">
    <property type="entry name" value="UPF0102"/>
    <property type="match status" value="1"/>
</dbReference>
<comment type="similarity">
    <text evidence="1 2">Belongs to the UPF0102 family.</text>
</comment>
<sequence>MRHQAFAGAIGQDKERLAERFLREHGLELRTRNHRCRFGEIDLVMADGDTLVFVEVRYRRSARFGSAAETVDARKRQRLVKTARHYLQRNPTMLPCRFDVIAIDGPDHINWIRHAFALDTF</sequence>
<dbReference type="Proteomes" id="UP000483379">
    <property type="component" value="Unassembled WGS sequence"/>
</dbReference>
<dbReference type="InterPro" id="IPR003509">
    <property type="entry name" value="UPF0102_YraN-like"/>
</dbReference>
<organism evidence="3 4">
    <name type="scientific">Thiorhodococcus minor</name>
    <dbReference type="NCBI Taxonomy" id="57489"/>
    <lineage>
        <taxon>Bacteria</taxon>
        <taxon>Pseudomonadati</taxon>
        <taxon>Pseudomonadota</taxon>
        <taxon>Gammaproteobacteria</taxon>
        <taxon>Chromatiales</taxon>
        <taxon>Chromatiaceae</taxon>
        <taxon>Thiorhodococcus</taxon>
    </lineage>
</organism>
<keyword evidence="4" id="KW-1185">Reference proteome</keyword>
<dbReference type="PANTHER" id="PTHR34039:SF1">
    <property type="entry name" value="UPF0102 PROTEIN YRAN"/>
    <property type="match status" value="1"/>
</dbReference>
<dbReference type="CDD" id="cd20736">
    <property type="entry name" value="PoNe_Nuclease"/>
    <property type="match status" value="1"/>
</dbReference>
<dbReference type="Pfam" id="PF02021">
    <property type="entry name" value="UPF0102"/>
    <property type="match status" value="1"/>
</dbReference>
<dbReference type="EMBL" id="JAAIJQ010000020">
    <property type="protein sequence ID" value="NEV61996.1"/>
    <property type="molecule type" value="Genomic_DNA"/>
</dbReference>
<dbReference type="NCBIfam" id="TIGR00252">
    <property type="entry name" value="YraN family protein"/>
    <property type="match status" value="1"/>
</dbReference>
<name>A0A6M0JWT5_9GAMM</name>
<evidence type="ECO:0000313" key="3">
    <source>
        <dbReference type="EMBL" id="NEV61996.1"/>
    </source>
</evidence>
<dbReference type="PANTHER" id="PTHR34039">
    <property type="entry name" value="UPF0102 PROTEIN YRAN"/>
    <property type="match status" value="1"/>
</dbReference>
<evidence type="ECO:0000313" key="4">
    <source>
        <dbReference type="Proteomes" id="UP000483379"/>
    </source>
</evidence>
<proteinExistence type="inferred from homology"/>